<dbReference type="EMBL" id="JAIQCV010000003">
    <property type="protein sequence ID" value="KAH1114729.1"/>
    <property type="molecule type" value="Genomic_DNA"/>
</dbReference>
<dbReference type="Proteomes" id="UP000828251">
    <property type="component" value="Unassembled WGS sequence"/>
</dbReference>
<evidence type="ECO:0000256" key="1">
    <source>
        <dbReference type="SAM" id="MobiDB-lite"/>
    </source>
</evidence>
<reference evidence="2 3" key="1">
    <citation type="journal article" date="2021" name="Plant Biotechnol. J.">
        <title>Multi-omics assisted identification of the key and species-specific regulatory components of drought-tolerant mechanisms in Gossypium stocksii.</title>
        <authorList>
            <person name="Yu D."/>
            <person name="Ke L."/>
            <person name="Zhang D."/>
            <person name="Wu Y."/>
            <person name="Sun Y."/>
            <person name="Mei J."/>
            <person name="Sun J."/>
            <person name="Sun Y."/>
        </authorList>
    </citation>
    <scope>NUCLEOTIDE SEQUENCE [LARGE SCALE GENOMIC DNA]</scope>
    <source>
        <strain evidence="3">cv. E1</strain>
        <tissue evidence="2">Leaf</tissue>
    </source>
</reference>
<evidence type="ECO:0000313" key="3">
    <source>
        <dbReference type="Proteomes" id="UP000828251"/>
    </source>
</evidence>
<dbReference type="AlphaFoldDB" id="A0A9D3W752"/>
<organism evidence="2 3">
    <name type="scientific">Gossypium stocksii</name>
    <dbReference type="NCBI Taxonomy" id="47602"/>
    <lineage>
        <taxon>Eukaryota</taxon>
        <taxon>Viridiplantae</taxon>
        <taxon>Streptophyta</taxon>
        <taxon>Embryophyta</taxon>
        <taxon>Tracheophyta</taxon>
        <taxon>Spermatophyta</taxon>
        <taxon>Magnoliopsida</taxon>
        <taxon>eudicotyledons</taxon>
        <taxon>Gunneridae</taxon>
        <taxon>Pentapetalae</taxon>
        <taxon>rosids</taxon>
        <taxon>malvids</taxon>
        <taxon>Malvales</taxon>
        <taxon>Malvaceae</taxon>
        <taxon>Malvoideae</taxon>
        <taxon>Gossypium</taxon>
    </lineage>
</organism>
<evidence type="ECO:0000313" key="2">
    <source>
        <dbReference type="EMBL" id="KAH1114729.1"/>
    </source>
</evidence>
<comment type="caution">
    <text evidence="2">The sequence shown here is derived from an EMBL/GenBank/DDBJ whole genome shotgun (WGS) entry which is preliminary data.</text>
</comment>
<proteinExistence type="predicted"/>
<accession>A0A9D3W752</accession>
<sequence>MVESDTKSGQLESLHNVHSFDSEGNNSPKFNTRIDMGNPDLKTGMVFANRENMEGLRDGCKPITSLDGCFLKGYYGGHLLSAVGIDANDCIYPTPLHMQQ</sequence>
<name>A0A9D3W752_9ROSI</name>
<feature type="region of interest" description="Disordered" evidence="1">
    <location>
        <begin position="1"/>
        <end position="37"/>
    </location>
</feature>
<protein>
    <submittedName>
        <fullName evidence="2">Uncharacterized protein</fullName>
    </submittedName>
</protein>
<keyword evidence="3" id="KW-1185">Reference proteome</keyword>
<gene>
    <name evidence="2" type="ORF">J1N35_008107</name>
</gene>
<dbReference type="OrthoDB" id="983269at2759"/>